<evidence type="ECO:0000313" key="3">
    <source>
        <dbReference type="Proteomes" id="UP000031668"/>
    </source>
</evidence>
<comment type="caution">
    <text evidence="2">The sequence shown here is derived from an EMBL/GenBank/DDBJ whole genome shotgun (WGS) entry which is preliminary data.</text>
</comment>
<evidence type="ECO:0000259" key="1">
    <source>
        <dbReference type="Pfam" id="PF00078"/>
    </source>
</evidence>
<dbReference type="InterPro" id="IPR000477">
    <property type="entry name" value="RT_dom"/>
</dbReference>
<dbReference type="Proteomes" id="UP000031668">
    <property type="component" value="Unassembled WGS sequence"/>
</dbReference>
<dbReference type="AlphaFoldDB" id="A0A0C2N392"/>
<reference evidence="2 3" key="1">
    <citation type="journal article" date="2014" name="Genome Biol. Evol.">
        <title>The genome of the myxosporean Thelohanellus kitauei shows adaptations to nutrient acquisition within its fish host.</title>
        <authorList>
            <person name="Yang Y."/>
            <person name="Xiong J."/>
            <person name="Zhou Z."/>
            <person name="Huo F."/>
            <person name="Miao W."/>
            <person name="Ran C."/>
            <person name="Liu Y."/>
            <person name="Zhang J."/>
            <person name="Feng J."/>
            <person name="Wang M."/>
            <person name="Wang M."/>
            <person name="Wang L."/>
            <person name="Yao B."/>
        </authorList>
    </citation>
    <scope>NUCLEOTIDE SEQUENCE [LARGE SCALE GENOMIC DNA]</scope>
    <source>
        <strain evidence="2">Wuqing</strain>
    </source>
</reference>
<dbReference type="Pfam" id="PF00078">
    <property type="entry name" value="RVT_1"/>
    <property type="match status" value="1"/>
</dbReference>
<dbReference type="Gene3D" id="3.30.70.270">
    <property type="match status" value="1"/>
</dbReference>
<dbReference type="InterPro" id="IPR043502">
    <property type="entry name" value="DNA/RNA_pol_sf"/>
</dbReference>
<proteinExistence type="predicted"/>
<dbReference type="PANTHER" id="PTHR37984:SF5">
    <property type="entry name" value="PROTEIN NYNRIN-LIKE"/>
    <property type="match status" value="1"/>
</dbReference>
<dbReference type="SUPFAM" id="SSF56672">
    <property type="entry name" value="DNA/RNA polymerases"/>
    <property type="match status" value="1"/>
</dbReference>
<organism evidence="2 3">
    <name type="scientific">Thelohanellus kitauei</name>
    <name type="common">Myxosporean</name>
    <dbReference type="NCBI Taxonomy" id="669202"/>
    <lineage>
        <taxon>Eukaryota</taxon>
        <taxon>Metazoa</taxon>
        <taxon>Cnidaria</taxon>
        <taxon>Myxozoa</taxon>
        <taxon>Myxosporea</taxon>
        <taxon>Bivalvulida</taxon>
        <taxon>Platysporina</taxon>
        <taxon>Myxobolidae</taxon>
        <taxon>Thelohanellus</taxon>
    </lineage>
</organism>
<protein>
    <submittedName>
        <fullName evidence="2">Transposon Ty3-I Gag-Pol polyprotein</fullName>
    </submittedName>
</protein>
<evidence type="ECO:0000313" key="2">
    <source>
        <dbReference type="EMBL" id="KII74106.1"/>
    </source>
</evidence>
<dbReference type="InterPro" id="IPR043128">
    <property type="entry name" value="Rev_trsase/Diguanyl_cyclase"/>
</dbReference>
<dbReference type="CDD" id="cd01647">
    <property type="entry name" value="RT_LTR"/>
    <property type="match status" value="1"/>
</dbReference>
<dbReference type="EMBL" id="JWZT01000542">
    <property type="protein sequence ID" value="KII74106.1"/>
    <property type="molecule type" value="Genomic_DNA"/>
</dbReference>
<dbReference type="PANTHER" id="PTHR37984">
    <property type="entry name" value="PROTEIN CBG26694"/>
    <property type="match status" value="1"/>
</dbReference>
<gene>
    <name evidence="2" type="ORF">RF11_08484</name>
</gene>
<dbReference type="OMA" id="ACIATHI"/>
<name>A0A0C2N392_THEKT</name>
<feature type="domain" description="Reverse transcriptase" evidence="1">
    <location>
        <begin position="139"/>
        <end position="281"/>
    </location>
</feature>
<dbReference type="InterPro" id="IPR050951">
    <property type="entry name" value="Retrovirus_Pol_polyprotein"/>
</dbReference>
<accession>A0A0C2N392</accession>
<dbReference type="OrthoDB" id="420169at2759"/>
<sequence>MTKVNVELNGKCHELPLVITERSEIFIMGLNWMHTLNIKLFVNSLTSNANNDTTRRLQDMLGKYEGIFKDNNAGIMNHWASIPICEGAKPSIVKPRRVPFAMKELVEQELKQLVERKILEPVDPAKESLKWSCATVNVTKPDGSIRICGDFRCSINKYAIVPPYPLPTFDEILDKIKDGKKYSILDLKDAYLQLPLDKKSQDMACIATHIGFFKYLRLPFGVSSAPAIFQATIDKILYVIPHVACYLDDIIITGNDDHEHLSNLRTFFERLRQCNITTKNENSYSMKPCSWDIASTNTESTQSKLMSKRSKICLPQKTSRRFKPS</sequence>
<keyword evidence="3" id="KW-1185">Reference proteome</keyword>
<dbReference type="Gene3D" id="3.10.10.10">
    <property type="entry name" value="HIV Type 1 Reverse Transcriptase, subunit A, domain 1"/>
    <property type="match status" value="1"/>
</dbReference>